<proteinExistence type="inferred from homology"/>
<evidence type="ECO:0000256" key="1">
    <source>
        <dbReference type="ARBA" id="ARBA00022737"/>
    </source>
</evidence>
<dbReference type="GO" id="GO:0051879">
    <property type="term" value="F:Hsp90 protein binding"/>
    <property type="evidence" value="ECO:0007669"/>
    <property type="project" value="InterPro"/>
</dbReference>
<dbReference type="PANTHER" id="PTHR46035:SF1">
    <property type="entry name" value="TETRATRICOPEPTIDE REPEAT PROTEIN 4"/>
    <property type="match status" value="1"/>
</dbReference>
<evidence type="ECO:0000313" key="6">
    <source>
        <dbReference type="EMBL" id="KAF2724277.1"/>
    </source>
</evidence>
<comment type="similarity">
    <text evidence="3">Belongs to the TTC4 family.</text>
</comment>
<dbReference type="SUPFAM" id="SSF48452">
    <property type="entry name" value="TPR-like"/>
    <property type="match status" value="1"/>
</dbReference>
<dbReference type="GO" id="GO:0005829">
    <property type="term" value="C:cytosol"/>
    <property type="evidence" value="ECO:0007669"/>
    <property type="project" value="TreeGrafter"/>
</dbReference>
<evidence type="ECO:0000256" key="3">
    <source>
        <dbReference type="ARBA" id="ARBA00023602"/>
    </source>
</evidence>
<feature type="region of interest" description="Disordered" evidence="4">
    <location>
        <begin position="19"/>
        <end position="47"/>
    </location>
</feature>
<keyword evidence="1" id="KW-0677">Repeat</keyword>
<dbReference type="OrthoDB" id="420195at2759"/>
<dbReference type="GO" id="GO:0005634">
    <property type="term" value="C:nucleus"/>
    <property type="evidence" value="ECO:0007669"/>
    <property type="project" value="TreeGrafter"/>
</dbReference>
<evidence type="ECO:0000313" key="7">
    <source>
        <dbReference type="Proteomes" id="UP000799441"/>
    </source>
</evidence>
<keyword evidence="7" id="KW-1185">Reference proteome</keyword>
<gene>
    <name evidence="6" type="ORF">K431DRAFT_282120</name>
</gene>
<comment type="caution">
    <text evidence="6">The sequence shown here is derived from an EMBL/GenBank/DDBJ whole genome shotgun (WGS) entry which is preliminary data.</text>
</comment>
<dbReference type="InterPro" id="IPR019734">
    <property type="entry name" value="TPR_rpt"/>
</dbReference>
<keyword evidence="2" id="KW-0802">TPR repeat</keyword>
<dbReference type="Pfam" id="PF18972">
    <property type="entry name" value="Wheel"/>
    <property type="match status" value="1"/>
</dbReference>
<accession>A0A9P4QBR5</accession>
<protein>
    <submittedName>
        <fullName evidence="6">TPR-like protein</fullName>
    </submittedName>
</protein>
<evidence type="ECO:0000259" key="5">
    <source>
        <dbReference type="Pfam" id="PF18972"/>
    </source>
</evidence>
<feature type="domain" description="Cns1/TTC4 wheel" evidence="5">
    <location>
        <begin position="299"/>
        <end position="409"/>
    </location>
</feature>
<dbReference type="InterPro" id="IPR044059">
    <property type="entry name" value="Csn1/TTC4_wheel"/>
</dbReference>
<dbReference type="EMBL" id="MU003772">
    <property type="protein sequence ID" value="KAF2724277.1"/>
    <property type="molecule type" value="Genomic_DNA"/>
</dbReference>
<dbReference type="Gene3D" id="1.25.40.10">
    <property type="entry name" value="Tetratricopeptide repeat domain"/>
    <property type="match status" value="1"/>
</dbReference>
<name>A0A9P4QBR5_9PEZI</name>
<dbReference type="SMART" id="SM00028">
    <property type="entry name" value="TPR"/>
    <property type="match status" value="3"/>
</dbReference>
<organism evidence="6 7">
    <name type="scientific">Polychaeton citri CBS 116435</name>
    <dbReference type="NCBI Taxonomy" id="1314669"/>
    <lineage>
        <taxon>Eukaryota</taxon>
        <taxon>Fungi</taxon>
        <taxon>Dikarya</taxon>
        <taxon>Ascomycota</taxon>
        <taxon>Pezizomycotina</taxon>
        <taxon>Dothideomycetes</taxon>
        <taxon>Dothideomycetidae</taxon>
        <taxon>Capnodiales</taxon>
        <taxon>Capnodiaceae</taxon>
        <taxon>Polychaeton</taxon>
    </lineage>
</organism>
<sequence>MADLDALINQRIAELDLEKESSTTAAAAKSQDGVAAPPEPPAKAAKKEVTADELWKEMNRHPLFMTSLDETDGGEGSNELLESLKALAYEGTKAEVAQNFKDQGNEAVATKQWVDAREFYTKAIQTLRGLIETHEVEDEEPEVGKIIGEIDEEAEAKRERLLEEQCLVNRALCQLEMKNYGSCNRDCAAALKMNPRNVKAWYRAASACLALDKTEEALDAGQSGLRFDSNNAALKNIVAKVEKRAHYIASVVKTRQEREERERRQQATLHHALKSRNILTRTTPSPPNMEDAAIALENPVDASSTLSLPVIFLYPLEAQSDFVKSCKESDSLGQHLAYILPVDWDQAGEYAGPEAVECYMETAAGGLIKAGMKMSLLRLLGSGKVELVDGLVRISVVPKTRTAAFIEEFKKRKGKS</sequence>
<evidence type="ECO:0000256" key="2">
    <source>
        <dbReference type="ARBA" id="ARBA00022803"/>
    </source>
</evidence>
<dbReference type="Proteomes" id="UP000799441">
    <property type="component" value="Unassembled WGS sequence"/>
</dbReference>
<reference evidence="6" key="1">
    <citation type="journal article" date="2020" name="Stud. Mycol.">
        <title>101 Dothideomycetes genomes: a test case for predicting lifestyles and emergence of pathogens.</title>
        <authorList>
            <person name="Haridas S."/>
            <person name="Albert R."/>
            <person name="Binder M."/>
            <person name="Bloem J."/>
            <person name="Labutti K."/>
            <person name="Salamov A."/>
            <person name="Andreopoulos B."/>
            <person name="Baker S."/>
            <person name="Barry K."/>
            <person name="Bills G."/>
            <person name="Bluhm B."/>
            <person name="Cannon C."/>
            <person name="Castanera R."/>
            <person name="Culley D."/>
            <person name="Daum C."/>
            <person name="Ezra D."/>
            <person name="Gonzalez J."/>
            <person name="Henrissat B."/>
            <person name="Kuo A."/>
            <person name="Liang C."/>
            <person name="Lipzen A."/>
            <person name="Lutzoni F."/>
            <person name="Magnuson J."/>
            <person name="Mondo S."/>
            <person name="Nolan M."/>
            <person name="Ohm R."/>
            <person name="Pangilinan J."/>
            <person name="Park H.-J."/>
            <person name="Ramirez L."/>
            <person name="Alfaro M."/>
            <person name="Sun H."/>
            <person name="Tritt A."/>
            <person name="Yoshinaga Y."/>
            <person name="Zwiers L.-H."/>
            <person name="Turgeon B."/>
            <person name="Goodwin S."/>
            <person name="Spatafora J."/>
            <person name="Crous P."/>
            <person name="Grigoriev I."/>
        </authorList>
    </citation>
    <scope>NUCLEOTIDE SEQUENCE</scope>
    <source>
        <strain evidence="6">CBS 116435</strain>
    </source>
</reference>
<dbReference type="GO" id="GO:0030544">
    <property type="term" value="F:Hsp70 protein binding"/>
    <property type="evidence" value="ECO:0007669"/>
    <property type="project" value="TreeGrafter"/>
</dbReference>
<dbReference type="InterPro" id="IPR011990">
    <property type="entry name" value="TPR-like_helical_dom_sf"/>
</dbReference>
<evidence type="ECO:0000256" key="4">
    <source>
        <dbReference type="SAM" id="MobiDB-lite"/>
    </source>
</evidence>
<dbReference type="GO" id="GO:0006457">
    <property type="term" value="P:protein folding"/>
    <property type="evidence" value="ECO:0007669"/>
    <property type="project" value="TreeGrafter"/>
</dbReference>
<dbReference type="PANTHER" id="PTHR46035">
    <property type="entry name" value="TETRATRICOPEPTIDE REPEAT PROTEIN 4"/>
    <property type="match status" value="1"/>
</dbReference>
<dbReference type="AlphaFoldDB" id="A0A9P4QBR5"/>
<dbReference type="CDD" id="cd21381">
    <property type="entry name" value="CTWD_TTC4"/>
    <property type="match status" value="1"/>
</dbReference>